<dbReference type="GO" id="GO:0005789">
    <property type="term" value="C:endoplasmic reticulum membrane"/>
    <property type="evidence" value="ECO:0007669"/>
    <property type="project" value="TreeGrafter"/>
</dbReference>
<evidence type="ECO:0000256" key="7">
    <source>
        <dbReference type="ARBA" id="ARBA00023002"/>
    </source>
</evidence>
<comment type="pathway">
    <text evidence="2">Lipid metabolism; sphingolipid metabolism.</text>
</comment>
<reference evidence="13" key="1">
    <citation type="submission" date="2021-03" db="EMBL/GenBank/DDBJ databases">
        <authorList>
            <person name="Tagirdzhanova G."/>
        </authorList>
    </citation>
    <scope>NUCLEOTIDE SEQUENCE</scope>
</reference>
<evidence type="ECO:0000313" key="14">
    <source>
        <dbReference type="Proteomes" id="UP000664534"/>
    </source>
</evidence>
<dbReference type="InterPro" id="IPR036291">
    <property type="entry name" value="NAD(P)-bd_dom_sf"/>
</dbReference>
<proteinExistence type="predicted"/>
<keyword evidence="8" id="KW-0443">Lipid metabolism</keyword>
<dbReference type="GO" id="GO:0047560">
    <property type="term" value="F:3-dehydrosphinganine reductase activity"/>
    <property type="evidence" value="ECO:0007669"/>
    <property type="project" value="UniProtKB-EC"/>
</dbReference>
<dbReference type="PANTHER" id="PTHR43550">
    <property type="entry name" value="3-KETODIHYDROSPHINGOSINE REDUCTASE"/>
    <property type="match status" value="1"/>
</dbReference>
<keyword evidence="4" id="KW-0256">Endoplasmic reticulum</keyword>
<gene>
    <name evidence="13" type="ORF">IMSHALPRED_010314</name>
</gene>
<comment type="subcellular location">
    <subcellularLocation>
        <location evidence="1">Endoplasmic reticulum</location>
    </subcellularLocation>
</comment>
<dbReference type="PRINTS" id="PR00081">
    <property type="entry name" value="GDHRDH"/>
</dbReference>
<dbReference type="Pfam" id="PF00106">
    <property type="entry name" value="adh_short"/>
    <property type="match status" value="1"/>
</dbReference>
<keyword evidence="12" id="KW-0812">Transmembrane</keyword>
<comment type="caution">
    <text evidence="13">The sequence shown here is derived from an EMBL/GenBank/DDBJ whole genome shotgun (WGS) entry which is preliminary data.</text>
</comment>
<dbReference type="EMBL" id="CAJPDT010000085">
    <property type="protein sequence ID" value="CAF9935672.1"/>
    <property type="molecule type" value="Genomic_DNA"/>
</dbReference>
<dbReference type="Gene3D" id="3.40.50.720">
    <property type="entry name" value="NAD(P)-binding Rossmann-like Domain"/>
    <property type="match status" value="1"/>
</dbReference>
<keyword evidence="12" id="KW-0472">Membrane</keyword>
<evidence type="ECO:0000256" key="9">
    <source>
        <dbReference type="ARBA" id="ARBA00026112"/>
    </source>
</evidence>
<keyword evidence="12" id="KW-1133">Transmembrane helix</keyword>
<comment type="function">
    <text evidence="10">Catalyzes the reduction of 3'-oxosphinganine (3-ketodihydrosphingosine/KDS) to sphinganine (dihydrosphingosine/DHS), the second step of de novo sphingolipid biosynthesis.</text>
</comment>
<dbReference type="InterPro" id="IPR002347">
    <property type="entry name" value="SDR_fam"/>
</dbReference>
<evidence type="ECO:0000256" key="6">
    <source>
        <dbReference type="ARBA" id="ARBA00022919"/>
    </source>
</evidence>
<dbReference type="GO" id="GO:0030148">
    <property type="term" value="P:sphingolipid biosynthetic process"/>
    <property type="evidence" value="ECO:0007669"/>
    <property type="project" value="InterPro"/>
</dbReference>
<dbReference type="AlphaFoldDB" id="A0A8H3G6V5"/>
<dbReference type="OrthoDB" id="10267115at2759"/>
<evidence type="ECO:0000256" key="1">
    <source>
        <dbReference type="ARBA" id="ARBA00004240"/>
    </source>
</evidence>
<dbReference type="SUPFAM" id="SSF51735">
    <property type="entry name" value="NAD(P)-binding Rossmann-fold domains"/>
    <property type="match status" value="1"/>
</dbReference>
<evidence type="ECO:0000256" key="8">
    <source>
        <dbReference type="ARBA" id="ARBA00023098"/>
    </source>
</evidence>
<keyword evidence="7" id="KW-0560">Oxidoreductase</keyword>
<evidence type="ECO:0000256" key="10">
    <source>
        <dbReference type="ARBA" id="ARBA00044737"/>
    </source>
</evidence>
<keyword evidence="6" id="KW-0746">Sphingolipid metabolism</keyword>
<evidence type="ECO:0000256" key="5">
    <source>
        <dbReference type="ARBA" id="ARBA00022857"/>
    </source>
</evidence>
<dbReference type="EC" id="1.1.1.102" evidence="9"/>
<evidence type="ECO:0000256" key="2">
    <source>
        <dbReference type="ARBA" id="ARBA00004760"/>
    </source>
</evidence>
<name>A0A8H3G6V5_9LECA</name>
<protein>
    <recommendedName>
        <fullName evidence="9">3-dehydrosphinganine reductase</fullName>
        <ecNumber evidence="9">1.1.1.102</ecNumber>
    </recommendedName>
</protein>
<accession>A0A8H3G6V5</accession>
<comment type="catalytic activity">
    <reaction evidence="11">
        <text>sphinganine + NADP(+) = 3-oxosphinganine + NADPH + H(+)</text>
        <dbReference type="Rhea" id="RHEA:22640"/>
        <dbReference type="ChEBI" id="CHEBI:15378"/>
        <dbReference type="ChEBI" id="CHEBI:57783"/>
        <dbReference type="ChEBI" id="CHEBI:57817"/>
        <dbReference type="ChEBI" id="CHEBI:58299"/>
        <dbReference type="ChEBI" id="CHEBI:58349"/>
        <dbReference type="EC" id="1.1.1.102"/>
    </reaction>
    <physiologicalReaction direction="right-to-left" evidence="11">
        <dbReference type="Rhea" id="RHEA:22642"/>
    </physiologicalReaction>
</comment>
<dbReference type="InterPro" id="IPR045022">
    <property type="entry name" value="KDSR-like"/>
</dbReference>
<sequence>MGGFQSKNQFSVDGKTVVITGGSQGMGKAVGRLLAEKGANVVIIARNTEKLEEALKYISEHAANPSSQRFHYISADLADPTEAARILSEITVWNNNQPPDIFWCCAGSARPGLFIDVPIEALKEQMESNYFSSAYVAHAAVQSWVDHFRSSPEPNQPAKHIIFTSSVVAFLPLVGYGPYTPTKTAVRALSDTLSQELLLYAPLVPIRTHTVFPGTIFTAGYEKENLTKPAITKQIEESDGGQTPEQVAAASVKGLERGEELITTNGILGVAMKSGMLGGSRRNGWGIVDTVMGWLIMIVMVIVRRDMDGKVKKWGAERLGKR</sequence>
<dbReference type="CDD" id="cd08939">
    <property type="entry name" value="KDSR-like_SDR_c"/>
    <property type="match status" value="1"/>
</dbReference>
<dbReference type="Proteomes" id="UP000664534">
    <property type="component" value="Unassembled WGS sequence"/>
</dbReference>
<evidence type="ECO:0000256" key="12">
    <source>
        <dbReference type="SAM" id="Phobius"/>
    </source>
</evidence>
<evidence type="ECO:0000313" key="13">
    <source>
        <dbReference type="EMBL" id="CAF9935672.1"/>
    </source>
</evidence>
<organism evidence="13 14">
    <name type="scientific">Imshaugia aleurites</name>
    <dbReference type="NCBI Taxonomy" id="172621"/>
    <lineage>
        <taxon>Eukaryota</taxon>
        <taxon>Fungi</taxon>
        <taxon>Dikarya</taxon>
        <taxon>Ascomycota</taxon>
        <taxon>Pezizomycotina</taxon>
        <taxon>Lecanoromycetes</taxon>
        <taxon>OSLEUM clade</taxon>
        <taxon>Lecanoromycetidae</taxon>
        <taxon>Lecanorales</taxon>
        <taxon>Lecanorineae</taxon>
        <taxon>Parmeliaceae</taxon>
        <taxon>Imshaugia</taxon>
    </lineage>
</organism>
<evidence type="ECO:0000256" key="11">
    <source>
        <dbReference type="ARBA" id="ARBA00048930"/>
    </source>
</evidence>
<dbReference type="GO" id="GO:0006666">
    <property type="term" value="P:3-keto-sphinganine metabolic process"/>
    <property type="evidence" value="ECO:0007669"/>
    <property type="project" value="InterPro"/>
</dbReference>
<keyword evidence="14" id="KW-1185">Reference proteome</keyword>
<comment type="pathway">
    <text evidence="3">Sphingolipid metabolism.</text>
</comment>
<dbReference type="PANTHER" id="PTHR43550:SF3">
    <property type="entry name" value="3-KETODIHYDROSPHINGOSINE REDUCTASE"/>
    <property type="match status" value="1"/>
</dbReference>
<feature type="transmembrane region" description="Helical" evidence="12">
    <location>
        <begin position="284"/>
        <end position="303"/>
    </location>
</feature>
<evidence type="ECO:0000256" key="3">
    <source>
        <dbReference type="ARBA" id="ARBA00004991"/>
    </source>
</evidence>
<keyword evidence="5" id="KW-0521">NADP</keyword>
<evidence type="ECO:0000256" key="4">
    <source>
        <dbReference type="ARBA" id="ARBA00022824"/>
    </source>
</evidence>